<reference evidence="1" key="1">
    <citation type="submission" date="2014-11" db="EMBL/GenBank/DDBJ databases">
        <authorList>
            <person name="Amaro Gonzalez C."/>
        </authorList>
    </citation>
    <scope>NUCLEOTIDE SEQUENCE</scope>
</reference>
<reference evidence="1" key="2">
    <citation type="journal article" date="2015" name="Fish Shellfish Immunol.">
        <title>Early steps in the European eel (Anguilla anguilla)-Vibrio vulnificus interaction in the gills: Role of the RtxA13 toxin.</title>
        <authorList>
            <person name="Callol A."/>
            <person name="Pajuelo D."/>
            <person name="Ebbesson L."/>
            <person name="Teles M."/>
            <person name="MacKenzie S."/>
            <person name="Amaro C."/>
        </authorList>
    </citation>
    <scope>NUCLEOTIDE SEQUENCE</scope>
</reference>
<name>A0A0E9Q6E5_ANGAN</name>
<evidence type="ECO:0000313" key="1">
    <source>
        <dbReference type="EMBL" id="JAH11895.1"/>
    </source>
</evidence>
<organism evidence="1">
    <name type="scientific">Anguilla anguilla</name>
    <name type="common">European freshwater eel</name>
    <name type="synonym">Muraena anguilla</name>
    <dbReference type="NCBI Taxonomy" id="7936"/>
    <lineage>
        <taxon>Eukaryota</taxon>
        <taxon>Metazoa</taxon>
        <taxon>Chordata</taxon>
        <taxon>Craniata</taxon>
        <taxon>Vertebrata</taxon>
        <taxon>Euteleostomi</taxon>
        <taxon>Actinopterygii</taxon>
        <taxon>Neopterygii</taxon>
        <taxon>Teleostei</taxon>
        <taxon>Anguilliformes</taxon>
        <taxon>Anguillidae</taxon>
        <taxon>Anguilla</taxon>
    </lineage>
</organism>
<sequence>MKFDYMFWTDSTISKKSSIVCPVFIKAVHHLGTKIVYESLLTLMKSEVHKSELNSTLQVKKKNYVHFVAK</sequence>
<dbReference type="AlphaFoldDB" id="A0A0E9Q6E5"/>
<dbReference type="EMBL" id="GBXM01096682">
    <property type="protein sequence ID" value="JAH11895.1"/>
    <property type="molecule type" value="Transcribed_RNA"/>
</dbReference>
<protein>
    <submittedName>
        <fullName evidence="1">Uncharacterized protein</fullName>
    </submittedName>
</protein>
<proteinExistence type="predicted"/>
<accession>A0A0E9Q6E5</accession>